<name>A0A7I7MTA7_9MYCO</name>
<dbReference type="Proteomes" id="UP000467236">
    <property type="component" value="Chromosome"/>
</dbReference>
<dbReference type="EMBL" id="AP022575">
    <property type="protein sequence ID" value="BBX75518.1"/>
    <property type="molecule type" value="Genomic_DNA"/>
</dbReference>
<dbReference type="SUPFAM" id="SSF140459">
    <property type="entry name" value="PE/PPE dimer-like"/>
    <property type="match status" value="1"/>
</dbReference>
<dbReference type="AlphaFoldDB" id="A0A7I7MTA7"/>
<proteinExistence type="predicted"/>
<reference evidence="1 2" key="1">
    <citation type="journal article" date="2019" name="Emerg. Microbes Infect.">
        <title>Comprehensive subspecies identification of 175 nontuberculous mycobacteria species based on 7547 genomic profiles.</title>
        <authorList>
            <person name="Matsumoto Y."/>
            <person name="Kinjo T."/>
            <person name="Motooka D."/>
            <person name="Nabeya D."/>
            <person name="Jung N."/>
            <person name="Uechi K."/>
            <person name="Horii T."/>
            <person name="Iida T."/>
            <person name="Fujita J."/>
            <person name="Nakamura S."/>
        </authorList>
    </citation>
    <scope>NUCLEOTIDE SEQUENCE [LARGE SCALE GENOMIC DNA]</scope>
    <source>
        <strain evidence="1 2">JCM 14233</strain>
    </source>
</reference>
<keyword evidence="2" id="KW-1185">Reference proteome</keyword>
<dbReference type="Pfam" id="PF00934">
    <property type="entry name" value="PE"/>
    <property type="match status" value="1"/>
</dbReference>
<protein>
    <submittedName>
        <fullName evidence="1">PE family protein</fullName>
    </submittedName>
</protein>
<accession>A0A7I7MTA7</accession>
<dbReference type="KEGG" id="mshj:MSHI_34240"/>
<dbReference type="InterPro" id="IPR000084">
    <property type="entry name" value="PE-PGRS_N"/>
</dbReference>
<gene>
    <name evidence="1" type="primary">PE_4</name>
    <name evidence="1" type="ORF">MSHI_34240</name>
</gene>
<dbReference type="InterPro" id="IPR038332">
    <property type="entry name" value="PPE_sf"/>
</dbReference>
<organism evidence="1 2">
    <name type="scientific">Mycobacterium shinjukuense</name>
    <dbReference type="NCBI Taxonomy" id="398694"/>
    <lineage>
        <taxon>Bacteria</taxon>
        <taxon>Bacillati</taxon>
        <taxon>Actinomycetota</taxon>
        <taxon>Actinomycetes</taxon>
        <taxon>Mycobacteriales</taxon>
        <taxon>Mycobacteriaceae</taxon>
        <taxon>Mycobacterium</taxon>
    </lineage>
</organism>
<dbReference type="FunFam" id="1.10.287.850:FF:000001">
    <property type="entry name" value="PE_PGRS39"/>
    <property type="match status" value="1"/>
</dbReference>
<evidence type="ECO:0000313" key="1">
    <source>
        <dbReference type="EMBL" id="BBX75518.1"/>
    </source>
</evidence>
<evidence type="ECO:0000313" key="2">
    <source>
        <dbReference type="Proteomes" id="UP000467236"/>
    </source>
</evidence>
<dbReference type="Gene3D" id="1.10.287.850">
    <property type="entry name" value="HP0062-like domain"/>
    <property type="match status" value="1"/>
</dbReference>
<dbReference type="OrthoDB" id="4752283at2"/>
<dbReference type="RefSeq" id="WP_083049342.1">
    <property type="nucleotide sequence ID" value="NZ_AP022575.1"/>
</dbReference>
<sequence>MSFVVTAPEAIADAARNLVGIGSTVREATAAAAGPTTGIAAAAADEVSTAISRLFGTFGQEFQAVSAQAAAFHAEFVRLLNGGAAAYLGAEIANAGQALTHGSAAALLSSQVEAGATAVSGAVASVPGLQGLNTTSPPGLWTPGAAAVAAVPGGAYGQLVVNTATNLQALGNAWAAHPFPFLSQVLANQLGYWQQIAAAMAGAIQNLPASLANVPAAIQAGIQQLLAFNWAYYIQQFISTQIGFAQLFGATLNHAVTGLVAGLPNFGAGLELAFQQLLVGNYYGAVTDLGQAFANLLVTGADTSNVTITVQNLTVIITAKPVLLGPLGDLFTLMNIPGQEAQYFTNLMPPSIPRQMAQNFTNVLNTLTTPSISATVTIPVLNPSAGTLSTFFGLPLVLTYGAAGPPFATLNALASSAEVFNQALATGNVLGAAGVLIDAPAVALNGFLNGNTPIDMTILVPTGLPNGLPQTVAIILHMPFDGILVPPHPITATIDPHLSGVNPINVTIFGTPFSGLVPLFVNYIPQQLALAIKPAG</sequence>